<dbReference type="GO" id="GO:0042026">
    <property type="term" value="P:protein refolding"/>
    <property type="evidence" value="ECO:0007669"/>
    <property type="project" value="TreeGrafter"/>
</dbReference>
<evidence type="ECO:0000313" key="9">
    <source>
        <dbReference type="EMBL" id="KAH9641358.1"/>
    </source>
</evidence>
<keyword evidence="10" id="KW-1185">Reference proteome</keyword>
<dbReference type="Gene3D" id="2.60.40.790">
    <property type="match status" value="1"/>
</dbReference>
<dbReference type="GO" id="GO:0005737">
    <property type="term" value="C:cytoplasm"/>
    <property type="evidence" value="ECO:0007669"/>
    <property type="project" value="TreeGrafter"/>
</dbReference>
<dbReference type="Pfam" id="PF00011">
    <property type="entry name" value="HSP20"/>
    <property type="match status" value="1"/>
</dbReference>
<dbReference type="PROSITE" id="PS01031">
    <property type="entry name" value="SHSP"/>
    <property type="match status" value="1"/>
</dbReference>
<name>A0A835GMZ1_SPOEX</name>
<dbReference type="InterPro" id="IPR008978">
    <property type="entry name" value="HSP20-like_chaperone"/>
</dbReference>
<feature type="binding site" evidence="3">
    <location>
        <position position="96"/>
    </location>
    <ligand>
        <name>Zn(2+)</name>
        <dbReference type="ChEBI" id="CHEBI:29105"/>
        <label>1</label>
    </ligand>
</feature>
<gene>
    <name evidence="9" type="ORF">HF086_016352</name>
    <name evidence="8" type="ORF">HW555_003406</name>
</gene>
<proteinExistence type="inferred from homology"/>
<dbReference type="CDD" id="cd06526">
    <property type="entry name" value="metazoan_ACD"/>
    <property type="match status" value="1"/>
</dbReference>
<dbReference type="SUPFAM" id="SSF49764">
    <property type="entry name" value="HSP20-like chaperones"/>
    <property type="match status" value="1"/>
</dbReference>
<reference evidence="8" key="1">
    <citation type="submission" date="2020-08" db="EMBL/GenBank/DDBJ databases">
        <title>Spodoptera exigua strain:BAW_Kor-Di-RS1 Genome sequencing and assembly.</title>
        <authorList>
            <person name="Kim J."/>
            <person name="Nam H.Y."/>
            <person name="Kwon M."/>
            <person name="Choi J.H."/>
            <person name="Cho S.R."/>
            <person name="Kim G.-H."/>
        </authorList>
    </citation>
    <scope>NUCLEOTIDE SEQUENCE</scope>
    <source>
        <strain evidence="8">BAW_Kor-Di-RS1</strain>
        <tissue evidence="8">Whole-body</tissue>
    </source>
</reference>
<evidence type="ECO:0000256" key="2">
    <source>
        <dbReference type="PIRNR" id="PIRNR036514"/>
    </source>
</evidence>
<keyword evidence="1" id="KW-0346">Stress response</keyword>
<dbReference type="PRINTS" id="PR00299">
    <property type="entry name" value="ACRYSTALLIN"/>
</dbReference>
<evidence type="ECO:0000313" key="8">
    <source>
        <dbReference type="EMBL" id="KAF9420345.1"/>
    </source>
</evidence>
<dbReference type="InterPro" id="IPR055269">
    <property type="entry name" value="Alpha-crystallin/HSP_16"/>
</dbReference>
<evidence type="ECO:0000259" key="7">
    <source>
        <dbReference type="PROSITE" id="PS01031"/>
    </source>
</evidence>
<comment type="similarity">
    <text evidence="2 4 5">Belongs to the small heat shock protein (HSP20) family.</text>
</comment>
<dbReference type="GO" id="GO:0051082">
    <property type="term" value="F:unfolded protein binding"/>
    <property type="evidence" value="ECO:0007669"/>
    <property type="project" value="TreeGrafter"/>
</dbReference>
<dbReference type="PIRSF" id="PIRSF036514">
    <property type="entry name" value="Sm_HSP_B1"/>
    <property type="match status" value="1"/>
</dbReference>
<dbReference type="GO" id="GO:0046872">
    <property type="term" value="F:metal ion binding"/>
    <property type="evidence" value="ECO:0007669"/>
    <property type="project" value="UniProtKB-KW"/>
</dbReference>
<dbReference type="AlphaFoldDB" id="A0A835GMZ1"/>
<organism evidence="8 10">
    <name type="scientific">Spodoptera exigua</name>
    <name type="common">Beet armyworm</name>
    <name type="synonym">Noctua fulgens</name>
    <dbReference type="NCBI Taxonomy" id="7107"/>
    <lineage>
        <taxon>Eukaryota</taxon>
        <taxon>Metazoa</taxon>
        <taxon>Ecdysozoa</taxon>
        <taxon>Arthropoda</taxon>
        <taxon>Hexapoda</taxon>
        <taxon>Insecta</taxon>
        <taxon>Pterygota</taxon>
        <taxon>Neoptera</taxon>
        <taxon>Endopterygota</taxon>
        <taxon>Lepidoptera</taxon>
        <taxon>Glossata</taxon>
        <taxon>Ditrysia</taxon>
        <taxon>Noctuoidea</taxon>
        <taxon>Noctuidae</taxon>
        <taxon>Amphipyrinae</taxon>
        <taxon>Spodoptera</taxon>
    </lineage>
</organism>
<dbReference type="Proteomes" id="UP000648187">
    <property type="component" value="Unassembled WGS sequence"/>
</dbReference>
<feature type="binding site" evidence="3">
    <location>
        <position position="98"/>
    </location>
    <ligand>
        <name>Zn(2+)</name>
        <dbReference type="ChEBI" id="CHEBI:29105"/>
        <label>1</label>
    </ligand>
</feature>
<feature type="domain" description="SHSP" evidence="7">
    <location>
        <begin position="47"/>
        <end position="157"/>
    </location>
</feature>
<evidence type="ECO:0000256" key="4">
    <source>
        <dbReference type="PROSITE-ProRule" id="PRU00285"/>
    </source>
</evidence>
<feature type="binding site" evidence="3">
    <location>
        <position position="103"/>
    </location>
    <ligand>
        <name>Zn(2+)</name>
        <dbReference type="ChEBI" id="CHEBI:29105"/>
        <label>1</label>
    </ligand>
</feature>
<feature type="compositionally biased region" description="Polar residues" evidence="6">
    <location>
        <begin position="175"/>
        <end position="184"/>
    </location>
</feature>
<evidence type="ECO:0000313" key="10">
    <source>
        <dbReference type="Proteomes" id="UP000648187"/>
    </source>
</evidence>
<feature type="region of interest" description="Disordered" evidence="6">
    <location>
        <begin position="157"/>
        <end position="184"/>
    </location>
</feature>
<dbReference type="InterPro" id="IPR002068">
    <property type="entry name" value="A-crystallin/Hsp20_dom"/>
</dbReference>
<dbReference type="EMBL" id="JACEFF010000240">
    <property type="protein sequence ID" value="KAH9641358.1"/>
    <property type="molecule type" value="Genomic_DNA"/>
</dbReference>
<dbReference type="OrthoDB" id="1431247at2759"/>
<keyword evidence="3" id="KW-0479">Metal-binding</keyword>
<evidence type="ECO:0000256" key="5">
    <source>
        <dbReference type="RuleBase" id="RU003616"/>
    </source>
</evidence>
<dbReference type="Proteomes" id="UP000814243">
    <property type="component" value="Unassembled WGS sequence"/>
</dbReference>
<protein>
    <recommendedName>
        <fullName evidence="7">SHSP domain-containing protein</fullName>
    </recommendedName>
</protein>
<dbReference type="GO" id="GO:0009408">
    <property type="term" value="P:response to heat"/>
    <property type="evidence" value="ECO:0007669"/>
    <property type="project" value="UniProtKB-ARBA"/>
</dbReference>
<dbReference type="InterPro" id="IPR001436">
    <property type="entry name" value="Alpha-crystallin/sHSP_animal"/>
</dbReference>
<dbReference type="EMBL" id="JACKWZ010000033">
    <property type="protein sequence ID" value="KAF9420345.1"/>
    <property type="molecule type" value="Genomic_DNA"/>
</dbReference>
<sequence length="184" mass="20599">MSTHPFILEINQPLQLTDQHFALALTPEDILTMVAPRYSSDYLRPWKHLSSLMSDFNTTIKSDRAKFQINLDVQHFAPEEISVKTADGFVVIEAQHGEKRDGHGWVSRQFKRRCPLPEGCCLDFVQSRLSSDGVLTVTAPLENQVASNERIVPIIQTGPVKKLGTRNETGDGEGSQRSPAQNEE</sequence>
<dbReference type="PANTHER" id="PTHR45640:SF13">
    <property type="entry name" value="HEAT SHOCK PROTEIN 22-RELATED"/>
    <property type="match status" value="1"/>
</dbReference>
<evidence type="ECO:0000256" key="6">
    <source>
        <dbReference type="SAM" id="MobiDB-lite"/>
    </source>
</evidence>
<evidence type="ECO:0000256" key="3">
    <source>
        <dbReference type="PIRSR" id="PIRSR036514-1"/>
    </source>
</evidence>
<comment type="caution">
    <text evidence="8">The sequence shown here is derived from an EMBL/GenBank/DDBJ whole genome shotgun (WGS) entry which is preliminary data.</text>
</comment>
<keyword evidence="3" id="KW-0862">Zinc</keyword>
<reference evidence="9" key="2">
    <citation type="journal article" date="2021" name="G3 (Bethesda)">
        <title>Genome and transcriptome analysis of the beet armyworm Spodoptera exigua reveals targets for pest control. .</title>
        <authorList>
            <person name="Simon S."/>
            <person name="Breeschoten T."/>
            <person name="Jansen H.J."/>
            <person name="Dirks R.P."/>
            <person name="Schranz M.E."/>
            <person name="Ros V.I.D."/>
        </authorList>
    </citation>
    <scope>NUCLEOTIDE SEQUENCE</scope>
    <source>
        <strain evidence="9">TB_SE_WUR_2020</strain>
    </source>
</reference>
<evidence type="ECO:0000256" key="1">
    <source>
        <dbReference type="ARBA" id="ARBA00023016"/>
    </source>
</evidence>
<dbReference type="PANTHER" id="PTHR45640">
    <property type="entry name" value="HEAT SHOCK PROTEIN HSP-12.2-RELATED"/>
    <property type="match status" value="1"/>
</dbReference>
<dbReference type="GO" id="GO:0005634">
    <property type="term" value="C:nucleus"/>
    <property type="evidence" value="ECO:0007669"/>
    <property type="project" value="TreeGrafter"/>
</dbReference>
<accession>A0A835GMZ1</accession>